<keyword evidence="4" id="KW-1185">Reference proteome</keyword>
<name>A3KAF2_SAGS3</name>
<dbReference type="InterPro" id="IPR038527">
    <property type="entry name" value="HupH_C_sf"/>
</dbReference>
<organism evidence="3 4">
    <name type="scientific">Sagittula stellata (strain ATCC 700073 / DSM 11524 / E-37)</name>
    <dbReference type="NCBI Taxonomy" id="388399"/>
    <lineage>
        <taxon>Bacteria</taxon>
        <taxon>Pseudomonadati</taxon>
        <taxon>Pseudomonadota</taxon>
        <taxon>Alphaproteobacteria</taxon>
        <taxon>Rhodobacterales</taxon>
        <taxon>Roseobacteraceae</taxon>
        <taxon>Sagittula</taxon>
    </lineage>
</organism>
<evidence type="ECO:0000256" key="1">
    <source>
        <dbReference type="ARBA" id="ARBA00010832"/>
    </source>
</evidence>
<feature type="domain" description="HupH hydrogenase expression protein C-terminal" evidence="2">
    <location>
        <begin position="51"/>
        <end position="139"/>
    </location>
</feature>
<dbReference type="InterPro" id="IPR006894">
    <property type="entry name" value="HupH_Hydgase_express_prot_C"/>
</dbReference>
<proteinExistence type="inferred from homology"/>
<evidence type="ECO:0000259" key="2">
    <source>
        <dbReference type="Pfam" id="PF04809"/>
    </source>
</evidence>
<dbReference type="eggNOG" id="COG1773">
    <property type="taxonomic scope" value="Bacteria"/>
</dbReference>
<dbReference type="RefSeq" id="WP_005863669.1">
    <property type="nucleotide sequence ID" value="NZ_AAYA01000022.1"/>
</dbReference>
<dbReference type="Gene3D" id="3.30.1370.140">
    <property type="entry name" value="HupH hydrogenase expression protein, C-terminal domain"/>
    <property type="match status" value="2"/>
</dbReference>
<evidence type="ECO:0000313" key="4">
    <source>
        <dbReference type="Proteomes" id="UP000005713"/>
    </source>
</evidence>
<dbReference type="Pfam" id="PF04809">
    <property type="entry name" value="HupH_C"/>
    <property type="match status" value="2"/>
</dbReference>
<dbReference type="OrthoDB" id="6560677at2"/>
<protein>
    <submittedName>
        <fullName evidence="3">HupH hydrogenase expression/formation protein</fullName>
    </submittedName>
</protein>
<sequence>MSNFVLPPVGFGPGSQPLGDEEAQLEYMPMPQDMRTYAPHVPDVAGDAGAAMALLAEVGEACTQVARDGGSRTFDLTGLNAANLALIKETLGEGEVAVKVWGLPALAAQESVFAGVWRVTGEGVDRIEVAQVPQAARARAFIPRRPAAGAQAPKGMGVVNAPALAVELEEKSANYATARELHVVNLTLLPHTEPDLLWLDVALGQGSATLLSRGYGNCRVTATALPHVWRVQFFNSMDTLILDTFEVTDMPEVVLAANEDLTDSAERIAEVLEAIR</sequence>
<gene>
    <name evidence="3" type="ORF">SSE37_22347</name>
</gene>
<evidence type="ECO:0000313" key="3">
    <source>
        <dbReference type="EMBL" id="EBA05811.1"/>
    </source>
</evidence>
<accession>A3KAF2</accession>
<dbReference type="Proteomes" id="UP000005713">
    <property type="component" value="Unassembled WGS sequence"/>
</dbReference>
<comment type="similarity">
    <text evidence="1">Belongs to the HupH/HyaF family.</text>
</comment>
<dbReference type="EMBL" id="AAYA01000022">
    <property type="protein sequence ID" value="EBA05811.1"/>
    <property type="molecule type" value="Genomic_DNA"/>
</dbReference>
<comment type="caution">
    <text evidence="3">The sequence shown here is derived from an EMBL/GenBank/DDBJ whole genome shotgun (WGS) entry which is preliminary data.</text>
</comment>
<reference evidence="3 4" key="1">
    <citation type="submission" date="2006-06" db="EMBL/GenBank/DDBJ databases">
        <authorList>
            <person name="Moran M.A."/>
            <person name="Ferriera S."/>
            <person name="Johnson J."/>
            <person name="Kravitz S."/>
            <person name="Beeson K."/>
            <person name="Sutton G."/>
            <person name="Rogers Y.-H."/>
            <person name="Friedman R."/>
            <person name="Frazier M."/>
            <person name="Venter J.C."/>
        </authorList>
    </citation>
    <scope>NUCLEOTIDE SEQUENCE [LARGE SCALE GENOMIC DNA]</scope>
    <source>
        <strain evidence="3 4">E-37</strain>
    </source>
</reference>
<dbReference type="AlphaFoldDB" id="A3KAF2"/>
<feature type="domain" description="HupH hydrogenase expression protein C-terminal" evidence="2">
    <location>
        <begin position="158"/>
        <end position="275"/>
    </location>
</feature>